<dbReference type="AlphaFoldDB" id="N1PS03"/>
<name>N1PS03_DOTSN</name>
<keyword evidence="2" id="KW-0472">Membrane</keyword>
<organism evidence="3 4">
    <name type="scientific">Dothistroma septosporum (strain NZE10 / CBS 128990)</name>
    <name type="common">Red band needle blight fungus</name>
    <name type="synonym">Mycosphaerella pini</name>
    <dbReference type="NCBI Taxonomy" id="675120"/>
    <lineage>
        <taxon>Eukaryota</taxon>
        <taxon>Fungi</taxon>
        <taxon>Dikarya</taxon>
        <taxon>Ascomycota</taxon>
        <taxon>Pezizomycotina</taxon>
        <taxon>Dothideomycetes</taxon>
        <taxon>Dothideomycetidae</taxon>
        <taxon>Mycosphaerellales</taxon>
        <taxon>Mycosphaerellaceae</taxon>
        <taxon>Dothistroma</taxon>
    </lineage>
</organism>
<dbReference type="OMA" id="SEARVEW"/>
<feature type="region of interest" description="Disordered" evidence="1">
    <location>
        <begin position="29"/>
        <end position="51"/>
    </location>
</feature>
<evidence type="ECO:0000256" key="2">
    <source>
        <dbReference type="SAM" id="Phobius"/>
    </source>
</evidence>
<evidence type="ECO:0000313" key="3">
    <source>
        <dbReference type="EMBL" id="EME46152.1"/>
    </source>
</evidence>
<sequence>MDQAHQSLAWVTTFAHSPRIRTWIKGVQQARSTEVDDTAPRRGSDVSETASEARVEWERARAAATLEGRMSFDDERRAVWEQSPSYPFATKDRLTVRSSYATANTRARSTSKVPIVSAPLGWNYSSTSPIHPPHVGMDDRPDAWLGEPPTFPTKPSSARLRSSSADSGWTLTPSSYAHRSSWLQIIESGPYVHRTDAPPITRLYADPVATVKDHLAMGITSVEFISKPAQIQRPLEAHCCPEKIEGFEKDAEVLYGQNRPRTQQIPMEVKALRQKELGWYSELPPPTSSGESLFPPVYGTPIQGDSEKGSIGVVRRKEEGVEEGTAKRFVLSRNFWLGVMALLLLGLVCVYVPLAVVS</sequence>
<keyword evidence="4" id="KW-1185">Reference proteome</keyword>
<protein>
    <submittedName>
        <fullName evidence="3">Uncharacterized protein</fullName>
    </submittedName>
</protein>
<accession>N1PS03</accession>
<dbReference type="EMBL" id="KB446537">
    <property type="protein sequence ID" value="EME46152.1"/>
    <property type="molecule type" value="Genomic_DNA"/>
</dbReference>
<proteinExistence type="predicted"/>
<feature type="compositionally biased region" description="Basic and acidic residues" evidence="1">
    <location>
        <begin position="38"/>
        <end position="51"/>
    </location>
</feature>
<evidence type="ECO:0000313" key="4">
    <source>
        <dbReference type="Proteomes" id="UP000016933"/>
    </source>
</evidence>
<dbReference type="Proteomes" id="UP000016933">
    <property type="component" value="Unassembled WGS sequence"/>
</dbReference>
<gene>
    <name evidence="3" type="ORF">DOTSEDRAFT_22257</name>
</gene>
<keyword evidence="2" id="KW-0812">Transmembrane</keyword>
<reference evidence="3 4" key="2">
    <citation type="journal article" date="2012" name="PLoS Pathog.">
        <title>Diverse lifestyles and strategies of plant pathogenesis encoded in the genomes of eighteen Dothideomycetes fungi.</title>
        <authorList>
            <person name="Ohm R.A."/>
            <person name="Feau N."/>
            <person name="Henrissat B."/>
            <person name="Schoch C.L."/>
            <person name="Horwitz B.A."/>
            <person name="Barry K.W."/>
            <person name="Condon B.J."/>
            <person name="Copeland A.C."/>
            <person name="Dhillon B."/>
            <person name="Glaser F."/>
            <person name="Hesse C.N."/>
            <person name="Kosti I."/>
            <person name="LaButti K."/>
            <person name="Lindquist E.A."/>
            <person name="Lucas S."/>
            <person name="Salamov A.A."/>
            <person name="Bradshaw R.E."/>
            <person name="Ciuffetti L."/>
            <person name="Hamelin R.C."/>
            <person name="Kema G.H.J."/>
            <person name="Lawrence C."/>
            <person name="Scott J.A."/>
            <person name="Spatafora J.W."/>
            <person name="Turgeon B.G."/>
            <person name="de Wit P.J.G.M."/>
            <person name="Zhong S."/>
            <person name="Goodwin S.B."/>
            <person name="Grigoriev I.V."/>
        </authorList>
    </citation>
    <scope>NUCLEOTIDE SEQUENCE [LARGE SCALE GENOMIC DNA]</scope>
    <source>
        <strain evidence="4">NZE10 / CBS 128990</strain>
    </source>
</reference>
<evidence type="ECO:0000256" key="1">
    <source>
        <dbReference type="SAM" id="MobiDB-lite"/>
    </source>
</evidence>
<feature type="transmembrane region" description="Helical" evidence="2">
    <location>
        <begin position="335"/>
        <end position="357"/>
    </location>
</feature>
<keyword evidence="2" id="KW-1133">Transmembrane helix</keyword>
<dbReference type="HOGENOM" id="CLU_773926_0_0_1"/>
<reference evidence="4" key="1">
    <citation type="journal article" date="2012" name="PLoS Genet.">
        <title>The genomes of the fungal plant pathogens Cladosporium fulvum and Dothistroma septosporum reveal adaptation to different hosts and lifestyles but also signatures of common ancestry.</title>
        <authorList>
            <person name="de Wit P.J.G.M."/>
            <person name="van der Burgt A."/>
            <person name="Oekmen B."/>
            <person name="Stergiopoulos I."/>
            <person name="Abd-Elsalam K.A."/>
            <person name="Aerts A.L."/>
            <person name="Bahkali A.H."/>
            <person name="Beenen H.G."/>
            <person name="Chettri P."/>
            <person name="Cox M.P."/>
            <person name="Datema E."/>
            <person name="de Vries R.P."/>
            <person name="Dhillon B."/>
            <person name="Ganley A.R."/>
            <person name="Griffiths S.A."/>
            <person name="Guo Y."/>
            <person name="Hamelin R.C."/>
            <person name="Henrissat B."/>
            <person name="Kabir M.S."/>
            <person name="Jashni M.K."/>
            <person name="Kema G."/>
            <person name="Klaubauf S."/>
            <person name="Lapidus A."/>
            <person name="Levasseur A."/>
            <person name="Lindquist E."/>
            <person name="Mehrabi R."/>
            <person name="Ohm R.A."/>
            <person name="Owen T.J."/>
            <person name="Salamov A."/>
            <person name="Schwelm A."/>
            <person name="Schijlen E."/>
            <person name="Sun H."/>
            <person name="van den Burg H.A."/>
            <person name="van Ham R.C.H.J."/>
            <person name="Zhang S."/>
            <person name="Goodwin S.B."/>
            <person name="Grigoriev I.V."/>
            <person name="Collemare J."/>
            <person name="Bradshaw R.E."/>
        </authorList>
    </citation>
    <scope>NUCLEOTIDE SEQUENCE [LARGE SCALE GENOMIC DNA]</scope>
    <source>
        <strain evidence="4">NZE10 / CBS 128990</strain>
    </source>
</reference>